<dbReference type="GO" id="GO:0005886">
    <property type="term" value="C:plasma membrane"/>
    <property type="evidence" value="ECO:0007669"/>
    <property type="project" value="UniProtKB-SubCell"/>
</dbReference>
<feature type="compositionally biased region" description="Basic and acidic residues" evidence="8">
    <location>
        <begin position="185"/>
        <end position="196"/>
    </location>
</feature>
<dbReference type="AlphaFoldDB" id="A0A074KS21"/>
<name>A0A074KS21_9BACT</name>
<keyword evidence="6" id="KW-0472">Membrane</keyword>
<dbReference type="PANTHER" id="PTHR30558:SF3">
    <property type="entry name" value="BIOPOLYMER TRANSPORT PROTEIN EXBD-RELATED"/>
    <property type="match status" value="1"/>
</dbReference>
<keyword evidence="4 7" id="KW-0812">Transmembrane</keyword>
<dbReference type="EMBL" id="JMIH01000023">
    <property type="protein sequence ID" value="KEO72756.1"/>
    <property type="molecule type" value="Genomic_DNA"/>
</dbReference>
<dbReference type="PANTHER" id="PTHR30558">
    <property type="entry name" value="EXBD MEMBRANE COMPONENT OF PMF-DRIVEN MACROMOLECULE IMPORT SYSTEM"/>
    <property type="match status" value="1"/>
</dbReference>
<evidence type="ECO:0000256" key="6">
    <source>
        <dbReference type="ARBA" id="ARBA00023136"/>
    </source>
</evidence>
<evidence type="ECO:0000256" key="7">
    <source>
        <dbReference type="RuleBase" id="RU003879"/>
    </source>
</evidence>
<proteinExistence type="inferred from homology"/>
<evidence type="ECO:0000256" key="2">
    <source>
        <dbReference type="ARBA" id="ARBA00005811"/>
    </source>
</evidence>
<dbReference type="RefSeq" id="WP_035075586.1">
    <property type="nucleotide sequence ID" value="NZ_JMIH01000023.1"/>
</dbReference>
<dbReference type="OrthoDB" id="9801500at2"/>
<dbReference type="STRING" id="1048983.EL17_14050"/>
<accession>A0A074KS21</accession>
<evidence type="ECO:0000256" key="5">
    <source>
        <dbReference type="ARBA" id="ARBA00022989"/>
    </source>
</evidence>
<dbReference type="eggNOG" id="COG0848">
    <property type="taxonomic scope" value="Bacteria"/>
</dbReference>
<comment type="subcellular location">
    <subcellularLocation>
        <location evidence="1">Cell membrane</location>
        <topology evidence="1">Single-pass membrane protein</topology>
    </subcellularLocation>
    <subcellularLocation>
        <location evidence="7">Cell membrane</location>
        <topology evidence="7">Single-pass type II membrane protein</topology>
    </subcellularLocation>
</comment>
<keyword evidence="5" id="KW-1133">Transmembrane helix</keyword>
<keyword evidence="3" id="KW-1003">Cell membrane</keyword>
<gene>
    <name evidence="9" type="ORF">EL17_14050</name>
</gene>
<evidence type="ECO:0000256" key="1">
    <source>
        <dbReference type="ARBA" id="ARBA00004162"/>
    </source>
</evidence>
<feature type="region of interest" description="Disordered" evidence="8">
    <location>
        <begin position="184"/>
        <end position="213"/>
    </location>
</feature>
<keyword evidence="7" id="KW-0813">Transport</keyword>
<evidence type="ECO:0000256" key="8">
    <source>
        <dbReference type="SAM" id="MobiDB-lite"/>
    </source>
</evidence>
<reference evidence="9 10" key="1">
    <citation type="submission" date="2014-04" db="EMBL/GenBank/DDBJ databases">
        <title>Characterization and application of a salt tolerant electro-active bacterium.</title>
        <authorList>
            <person name="Yang L."/>
            <person name="Wei S."/>
            <person name="Tay Q.X.M."/>
        </authorList>
    </citation>
    <scope>NUCLEOTIDE SEQUENCE [LARGE SCALE GENOMIC DNA]</scope>
    <source>
        <strain evidence="9 10">LY1</strain>
    </source>
</reference>
<evidence type="ECO:0000313" key="9">
    <source>
        <dbReference type="EMBL" id="KEO72756.1"/>
    </source>
</evidence>
<evidence type="ECO:0000313" key="10">
    <source>
        <dbReference type="Proteomes" id="UP000027821"/>
    </source>
</evidence>
<evidence type="ECO:0000256" key="3">
    <source>
        <dbReference type="ARBA" id="ARBA00022475"/>
    </source>
</evidence>
<dbReference type="GO" id="GO:0015031">
    <property type="term" value="P:protein transport"/>
    <property type="evidence" value="ECO:0007669"/>
    <property type="project" value="UniProtKB-KW"/>
</dbReference>
<dbReference type="InterPro" id="IPR003400">
    <property type="entry name" value="ExbD"/>
</dbReference>
<protein>
    <submittedName>
        <fullName evidence="9">Membrane protein</fullName>
    </submittedName>
</protein>
<dbReference type="Proteomes" id="UP000027821">
    <property type="component" value="Unassembled WGS sequence"/>
</dbReference>
<dbReference type="GO" id="GO:0022857">
    <property type="term" value="F:transmembrane transporter activity"/>
    <property type="evidence" value="ECO:0007669"/>
    <property type="project" value="InterPro"/>
</dbReference>
<sequence length="213" mass="23443">MARSKGRMAQEVNAGSMADIAFLLLIFFLVTTTIASDKGILNVLPPKQDPNQEQPEIKLNKRNIFNILVNANDQLLVEGEFRDNTVGLTEEIKTFLLNFGNPDEAGQALFNSLPASLRNRAERDPASSDHPAAGGAVISIKTNRGTSYERYLEVLDIAKRAYFEIYAERVGITAEQYRALSGRNASEKELQDRGKEGMPMAISIAEPDKIGGQ</sequence>
<comment type="caution">
    <text evidence="9">The sequence shown here is derived from an EMBL/GenBank/DDBJ whole genome shotgun (WGS) entry which is preliminary data.</text>
</comment>
<keyword evidence="7" id="KW-0653">Protein transport</keyword>
<evidence type="ECO:0000256" key="4">
    <source>
        <dbReference type="ARBA" id="ARBA00022692"/>
    </source>
</evidence>
<comment type="similarity">
    <text evidence="2 7">Belongs to the ExbD/TolR family.</text>
</comment>
<organism evidence="9 10">
    <name type="scientific">Anditalea andensis</name>
    <dbReference type="NCBI Taxonomy" id="1048983"/>
    <lineage>
        <taxon>Bacteria</taxon>
        <taxon>Pseudomonadati</taxon>
        <taxon>Bacteroidota</taxon>
        <taxon>Cytophagia</taxon>
        <taxon>Cytophagales</taxon>
        <taxon>Cytophagaceae</taxon>
        <taxon>Anditalea</taxon>
    </lineage>
</organism>
<dbReference type="Pfam" id="PF02472">
    <property type="entry name" value="ExbD"/>
    <property type="match status" value="1"/>
</dbReference>
<keyword evidence="10" id="KW-1185">Reference proteome</keyword>